<keyword evidence="1" id="KW-0472">Membrane</keyword>
<dbReference type="Proteomes" id="UP001454036">
    <property type="component" value="Unassembled WGS sequence"/>
</dbReference>
<evidence type="ECO:0000313" key="2">
    <source>
        <dbReference type="EMBL" id="GAA0157425.1"/>
    </source>
</evidence>
<name>A0AAV3Q1N8_LITER</name>
<gene>
    <name evidence="2" type="ORF">LIER_14695</name>
</gene>
<protein>
    <submittedName>
        <fullName evidence="2">Uncharacterized protein</fullName>
    </submittedName>
</protein>
<evidence type="ECO:0000256" key="1">
    <source>
        <dbReference type="SAM" id="Phobius"/>
    </source>
</evidence>
<organism evidence="2 3">
    <name type="scientific">Lithospermum erythrorhizon</name>
    <name type="common">Purple gromwell</name>
    <name type="synonym">Lithospermum officinale var. erythrorhizon</name>
    <dbReference type="NCBI Taxonomy" id="34254"/>
    <lineage>
        <taxon>Eukaryota</taxon>
        <taxon>Viridiplantae</taxon>
        <taxon>Streptophyta</taxon>
        <taxon>Embryophyta</taxon>
        <taxon>Tracheophyta</taxon>
        <taxon>Spermatophyta</taxon>
        <taxon>Magnoliopsida</taxon>
        <taxon>eudicotyledons</taxon>
        <taxon>Gunneridae</taxon>
        <taxon>Pentapetalae</taxon>
        <taxon>asterids</taxon>
        <taxon>lamiids</taxon>
        <taxon>Boraginales</taxon>
        <taxon>Boraginaceae</taxon>
        <taxon>Boraginoideae</taxon>
        <taxon>Lithospermeae</taxon>
        <taxon>Lithospermum</taxon>
    </lineage>
</organism>
<feature type="transmembrane region" description="Helical" evidence="1">
    <location>
        <begin position="168"/>
        <end position="190"/>
    </location>
</feature>
<proteinExistence type="predicted"/>
<dbReference type="PANTHER" id="PTHR36607:SF20">
    <property type="entry name" value="AMINOTRANSFERASE-LIKE PLANT MOBILE DOMAIN-CONTAINING PROTEIN"/>
    <property type="match status" value="1"/>
</dbReference>
<keyword evidence="3" id="KW-1185">Reference proteome</keyword>
<evidence type="ECO:0000313" key="3">
    <source>
        <dbReference type="Proteomes" id="UP001454036"/>
    </source>
</evidence>
<reference evidence="2 3" key="1">
    <citation type="submission" date="2024-01" db="EMBL/GenBank/DDBJ databases">
        <title>The complete chloroplast genome sequence of Lithospermum erythrorhizon: insights into the phylogenetic relationship among Boraginaceae species and the maternal lineages of purple gromwells.</title>
        <authorList>
            <person name="Okada T."/>
            <person name="Watanabe K."/>
        </authorList>
    </citation>
    <scope>NUCLEOTIDE SEQUENCE [LARGE SCALE GENOMIC DNA]</scope>
</reference>
<feature type="transmembrane region" description="Helical" evidence="1">
    <location>
        <begin position="134"/>
        <end position="153"/>
    </location>
</feature>
<feature type="transmembrane region" description="Helical" evidence="1">
    <location>
        <begin position="101"/>
        <end position="122"/>
    </location>
</feature>
<keyword evidence="1" id="KW-1133">Transmembrane helix</keyword>
<keyword evidence="1" id="KW-0812">Transmembrane</keyword>
<dbReference type="AlphaFoldDB" id="A0AAV3Q1N8"/>
<dbReference type="EMBL" id="BAABME010003104">
    <property type="protein sequence ID" value="GAA0157425.1"/>
    <property type="molecule type" value="Genomic_DNA"/>
</dbReference>
<sequence length="213" mass="24039">MLASLCIYDCSDEIRKAFCEHWCPSTNTLIILQGELSISLWNLLDLGGLSVVGRLFDEVVPTAECLSQSLSEESRLPAFCRFLLLGYYYLVVQFPDGRVSASAWISFWTILFGPMWVMRQLIGAHPRAFVPENCLYLITVLGMLATDILLILWESMRGLEEEVYCDVFLSYWLCVFVLPAKSLGFIRAGVFKMESFMANGYRVSVGPVVLSCI</sequence>
<comment type="caution">
    <text evidence="2">The sequence shown here is derived from an EMBL/GenBank/DDBJ whole genome shotgun (WGS) entry which is preliminary data.</text>
</comment>
<dbReference type="PANTHER" id="PTHR36607">
    <property type="entry name" value="1,2-DIHYDROXY-3-KETO-5-METHYLTHIOPENTENE DIOXYGENASE 4"/>
    <property type="match status" value="1"/>
</dbReference>
<accession>A0AAV3Q1N8</accession>